<dbReference type="GO" id="GO:0016020">
    <property type="term" value="C:membrane"/>
    <property type="evidence" value="ECO:0007669"/>
    <property type="project" value="UniProtKB-SubCell"/>
</dbReference>
<dbReference type="GO" id="GO:0006644">
    <property type="term" value="P:phospholipid metabolic process"/>
    <property type="evidence" value="ECO:0007669"/>
    <property type="project" value="InterPro"/>
</dbReference>
<evidence type="ECO:0000256" key="6">
    <source>
        <dbReference type="SAM" id="Phobius"/>
    </source>
</evidence>
<dbReference type="InterPro" id="IPR000326">
    <property type="entry name" value="PAP2/HPO"/>
</dbReference>
<evidence type="ECO:0000259" key="7">
    <source>
        <dbReference type="SMART" id="SM00014"/>
    </source>
</evidence>
<dbReference type="InterPro" id="IPR043216">
    <property type="entry name" value="PAP-like"/>
</dbReference>
<feature type="transmembrane region" description="Helical" evidence="6">
    <location>
        <begin position="74"/>
        <end position="96"/>
    </location>
</feature>
<evidence type="ECO:0000313" key="8">
    <source>
        <dbReference type="EMBL" id="PMP72017.1"/>
    </source>
</evidence>
<dbReference type="GO" id="GO:0046839">
    <property type="term" value="P:phospholipid dephosphorylation"/>
    <property type="evidence" value="ECO:0007669"/>
    <property type="project" value="TreeGrafter"/>
</dbReference>
<feature type="transmembrane region" description="Helical" evidence="6">
    <location>
        <begin position="5"/>
        <end position="25"/>
    </location>
</feature>
<keyword evidence="3 6" id="KW-0812">Transmembrane</keyword>
<dbReference type="EMBL" id="PNIN01000029">
    <property type="protein sequence ID" value="PMP72017.1"/>
    <property type="molecule type" value="Genomic_DNA"/>
</dbReference>
<accession>A0A2J6WNQ0</accession>
<protein>
    <submittedName>
        <fullName evidence="8">Phosphatase PAP2 family protein</fullName>
    </submittedName>
</protein>
<proteinExistence type="inferred from homology"/>
<dbReference type="Pfam" id="PF01569">
    <property type="entry name" value="PAP2"/>
    <property type="match status" value="1"/>
</dbReference>
<dbReference type="PANTHER" id="PTHR10165">
    <property type="entry name" value="LIPID PHOSPHATE PHOSPHATASE"/>
    <property type="match status" value="1"/>
</dbReference>
<dbReference type="SUPFAM" id="SSF48317">
    <property type="entry name" value="Acid phosphatase/Vanadium-dependent haloperoxidase"/>
    <property type="match status" value="1"/>
</dbReference>
<comment type="similarity">
    <text evidence="2">Belongs to the PA-phosphatase related phosphoesterase family.</text>
</comment>
<evidence type="ECO:0000256" key="3">
    <source>
        <dbReference type="ARBA" id="ARBA00022692"/>
    </source>
</evidence>
<feature type="transmembrane region" description="Helical" evidence="6">
    <location>
        <begin position="176"/>
        <end position="194"/>
    </location>
</feature>
<dbReference type="Gene3D" id="1.20.144.10">
    <property type="entry name" value="Phosphatidic acid phosphatase type 2/haloperoxidase"/>
    <property type="match status" value="2"/>
</dbReference>
<sequence length="209" mass="24497">MQKQLIYSIFFFLYTILIISFYHFWDIPIITFFYQLKGTTIYNFAKNITDFAKAEYQLVPSLIFYIYFRNKNRYYANIALLVFVSVALSGLITDIIKFILGRYRPIEYFEHHLYGFKFLQTKYKYTSIPSGHSTTIFSAMYVLAIFLKKYRFPLIIIGLLMAFTRVISLNHYPSDVLAGILVAITISSILYNGFKKRGMLTIDGKSIQT</sequence>
<dbReference type="RefSeq" id="WP_424605312.1">
    <property type="nucleotide sequence ID" value="NZ_JBNAVA010000003.1"/>
</dbReference>
<dbReference type="Proteomes" id="UP000242881">
    <property type="component" value="Unassembled WGS sequence"/>
</dbReference>
<keyword evidence="4 6" id="KW-1133">Transmembrane helix</keyword>
<gene>
    <name evidence="8" type="ORF">C0187_02555</name>
</gene>
<evidence type="ECO:0000313" key="9">
    <source>
        <dbReference type="Proteomes" id="UP000242881"/>
    </source>
</evidence>
<name>A0A2J6WNQ0_9BACT</name>
<evidence type="ECO:0000256" key="4">
    <source>
        <dbReference type="ARBA" id="ARBA00022989"/>
    </source>
</evidence>
<comment type="caution">
    <text evidence="8">The sequence shown here is derived from an EMBL/GenBank/DDBJ whole genome shotgun (WGS) entry which is preliminary data.</text>
</comment>
<keyword evidence="5 6" id="KW-0472">Membrane</keyword>
<evidence type="ECO:0000256" key="1">
    <source>
        <dbReference type="ARBA" id="ARBA00004141"/>
    </source>
</evidence>
<dbReference type="SMART" id="SM00014">
    <property type="entry name" value="acidPPc"/>
    <property type="match status" value="1"/>
</dbReference>
<feature type="transmembrane region" description="Helical" evidence="6">
    <location>
        <begin position="150"/>
        <end position="170"/>
    </location>
</feature>
<dbReference type="GO" id="GO:0008195">
    <property type="term" value="F:phosphatidate phosphatase activity"/>
    <property type="evidence" value="ECO:0007669"/>
    <property type="project" value="TreeGrafter"/>
</dbReference>
<dbReference type="PANTHER" id="PTHR10165:SF35">
    <property type="entry name" value="RE23632P"/>
    <property type="match status" value="1"/>
</dbReference>
<organism evidence="8 9">
    <name type="scientific">Calditerrivibrio nitroreducens</name>
    <dbReference type="NCBI Taxonomy" id="477976"/>
    <lineage>
        <taxon>Bacteria</taxon>
        <taxon>Pseudomonadati</taxon>
        <taxon>Deferribacterota</taxon>
        <taxon>Deferribacteres</taxon>
        <taxon>Deferribacterales</taxon>
        <taxon>Calditerrivibrionaceae</taxon>
    </lineage>
</organism>
<dbReference type="AlphaFoldDB" id="A0A2J6WNQ0"/>
<dbReference type="InterPro" id="IPR036938">
    <property type="entry name" value="PAP2/HPO_sf"/>
</dbReference>
<feature type="domain" description="Phosphatidic acid phosphatase type 2/haloperoxidase" evidence="7">
    <location>
        <begin position="80"/>
        <end position="191"/>
    </location>
</feature>
<comment type="subcellular location">
    <subcellularLocation>
        <location evidence="1">Membrane</location>
        <topology evidence="1">Multi-pass membrane protein</topology>
    </subcellularLocation>
</comment>
<evidence type="ECO:0000256" key="5">
    <source>
        <dbReference type="ARBA" id="ARBA00023136"/>
    </source>
</evidence>
<evidence type="ECO:0000256" key="2">
    <source>
        <dbReference type="ARBA" id="ARBA00008816"/>
    </source>
</evidence>
<reference evidence="8 9" key="1">
    <citation type="submission" date="2018-01" db="EMBL/GenBank/DDBJ databases">
        <title>Metagenomic assembled genomes from two thermal pools in the Uzon Caldera, Kamchatka, Russia.</title>
        <authorList>
            <person name="Wilkins L."/>
            <person name="Ettinger C."/>
        </authorList>
    </citation>
    <scope>NUCLEOTIDE SEQUENCE [LARGE SCALE GENOMIC DNA]</scope>
    <source>
        <strain evidence="8">ZAV-05</strain>
    </source>
</reference>